<feature type="compositionally biased region" description="Pro residues" evidence="1">
    <location>
        <begin position="66"/>
        <end position="75"/>
    </location>
</feature>
<organism evidence="3 4">
    <name type="scientific">Trapa incisa</name>
    <dbReference type="NCBI Taxonomy" id="236973"/>
    <lineage>
        <taxon>Eukaryota</taxon>
        <taxon>Viridiplantae</taxon>
        <taxon>Streptophyta</taxon>
        <taxon>Embryophyta</taxon>
        <taxon>Tracheophyta</taxon>
        <taxon>Spermatophyta</taxon>
        <taxon>Magnoliopsida</taxon>
        <taxon>eudicotyledons</taxon>
        <taxon>Gunneridae</taxon>
        <taxon>Pentapetalae</taxon>
        <taxon>rosids</taxon>
        <taxon>malvids</taxon>
        <taxon>Myrtales</taxon>
        <taxon>Lythraceae</taxon>
        <taxon>Trapa</taxon>
    </lineage>
</organism>
<name>A0AAN7Q8S1_9MYRT</name>
<dbReference type="Proteomes" id="UP001345219">
    <property type="component" value="Chromosome 5"/>
</dbReference>
<comment type="caution">
    <text evidence="3">The sequence shown here is derived from an EMBL/GenBank/DDBJ whole genome shotgun (WGS) entry which is preliminary data.</text>
</comment>
<protein>
    <submittedName>
        <fullName evidence="3">Uncharacterized protein</fullName>
    </submittedName>
</protein>
<keyword evidence="2" id="KW-0732">Signal</keyword>
<dbReference type="AlphaFoldDB" id="A0AAN7Q8S1"/>
<feature type="signal peptide" evidence="2">
    <location>
        <begin position="1"/>
        <end position="30"/>
    </location>
</feature>
<evidence type="ECO:0000256" key="2">
    <source>
        <dbReference type="SAM" id="SignalP"/>
    </source>
</evidence>
<feature type="chain" id="PRO_5043048600" evidence="2">
    <location>
        <begin position="31"/>
        <end position="75"/>
    </location>
</feature>
<accession>A0AAN7Q8S1</accession>
<proteinExistence type="predicted"/>
<evidence type="ECO:0000313" key="4">
    <source>
        <dbReference type="Proteomes" id="UP001345219"/>
    </source>
</evidence>
<evidence type="ECO:0000256" key="1">
    <source>
        <dbReference type="SAM" id="MobiDB-lite"/>
    </source>
</evidence>
<reference evidence="3 4" key="1">
    <citation type="journal article" date="2023" name="Hortic Res">
        <title>Pangenome of water caltrop reveals structural variations and asymmetric subgenome divergence after allopolyploidization.</title>
        <authorList>
            <person name="Zhang X."/>
            <person name="Chen Y."/>
            <person name="Wang L."/>
            <person name="Yuan Y."/>
            <person name="Fang M."/>
            <person name="Shi L."/>
            <person name="Lu R."/>
            <person name="Comes H.P."/>
            <person name="Ma Y."/>
            <person name="Chen Y."/>
            <person name="Huang G."/>
            <person name="Zhou Y."/>
            <person name="Zheng Z."/>
            <person name="Qiu Y."/>
        </authorList>
    </citation>
    <scope>NUCLEOTIDE SEQUENCE [LARGE SCALE GENOMIC DNA]</scope>
    <source>
        <tissue evidence="3">Roots</tissue>
    </source>
</reference>
<sequence>MKFYGRASSSLLLIIITAILLFAPSQVVLSSTASGSSLSGRKLKMVSGPVCEPKPPAAPGTRSSPYCPPPPRPSL</sequence>
<feature type="region of interest" description="Disordered" evidence="1">
    <location>
        <begin position="31"/>
        <end position="75"/>
    </location>
</feature>
<feature type="compositionally biased region" description="Low complexity" evidence="1">
    <location>
        <begin position="31"/>
        <end position="40"/>
    </location>
</feature>
<dbReference type="EMBL" id="JAXIOK010000010">
    <property type="protein sequence ID" value="KAK4761329.1"/>
    <property type="molecule type" value="Genomic_DNA"/>
</dbReference>
<keyword evidence="4" id="KW-1185">Reference proteome</keyword>
<evidence type="ECO:0000313" key="3">
    <source>
        <dbReference type="EMBL" id="KAK4761329.1"/>
    </source>
</evidence>
<gene>
    <name evidence="3" type="ORF">SAY87_006222</name>
</gene>